<name>A0A4R5KJE5_9MICC</name>
<feature type="transmembrane region" description="Helical" evidence="1">
    <location>
        <begin position="12"/>
        <end position="38"/>
    </location>
</feature>
<keyword evidence="1" id="KW-0812">Transmembrane</keyword>
<evidence type="ECO:0000313" key="3">
    <source>
        <dbReference type="Proteomes" id="UP000295511"/>
    </source>
</evidence>
<reference evidence="2 3" key="1">
    <citation type="submission" date="2019-03" db="EMBL/GenBank/DDBJ databases">
        <title>Whole genome sequence of Arthrobacter sp JH1-1.</title>
        <authorList>
            <person name="Trinh H.N."/>
        </authorList>
    </citation>
    <scope>NUCLEOTIDE SEQUENCE [LARGE SCALE GENOMIC DNA]</scope>
    <source>
        <strain evidence="2 3">JH1-1</strain>
    </source>
</reference>
<gene>
    <name evidence="2" type="ORF">E1809_12960</name>
</gene>
<comment type="caution">
    <text evidence="2">The sequence shown here is derived from an EMBL/GenBank/DDBJ whole genome shotgun (WGS) entry which is preliminary data.</text>
</comment>
<dbReference type="Proteomes" id="UP000295511">
    <property type="component" value="Unassembled WGS sequence"/>
</dbReference>
<dbReference type="AlphaFoldDB" id="A0A4R5KJE5"/>
<evidence type="ECO:0000313" key="2">
    <source>
        <dbReference type="EMBL" id="TDF94928.1"/>
    </source>
</evidence>
<organism evidence="2 3">
    <name type="scientific">Arthrobacter terricola</name>
    <dbReference type="NCBI Taxonomy" id="2547396"/>
    <lineage>
        <taxon>Bacteria</taxon>
        <taxon>Bacillati</taxon>
        <taxon>Actinomycetota</taxon>
        <taxon>Actinomycetes</taxon>
        <taxon>Micrococcales</taxon>
        <taxon>Micrococcaceae</taxon>
        <taxon>Arthrobacter</taxon>
    </lineage>
</organism>
<sequence>MSWARLCTVFGVVGGLMAMFHPLVGTSLSLISLVLALAGRRGHNRNSYTFAMLVSTFALTMNLTVFVMPLSVGTSIPEPGPAVKLG</sequence>
<feature type="transmembrane region" description="Helical" evidence="1">
    <location>
        <begin position="50"/>
        <end position="72"/>
    </location>
</feature>
<evidence type="ECO:0000256" key="1">
    <source>
        <dbReference type="SAM" id="Phobius"/>
    </source>
</evidence>
<keyword evidence="1" id="KW-0472">Membrane</keyword>
<keyword evidence="1" id="KW-1133">Transmembrane helix</keyword>
<protein>
    <submittedName>
        <fullName evidence="2">Uncharacterized protein</fullName>
    </submittedName>
</protein>
<proteinExistence type="predicted"/>
<dbReference type="EMBL" id="SMRU01000014">
    <property type="protein sequence ID" value="TDF94928.1"/>
    <property type="molecule type" value="Genomic_DNA"/>
</dbReference>
<accession>A0A4R5KJE5</accession>
<keyword evidence="3" id="KW-1185">Reference proteome</keyword>